<feature type="domain" description="ISXO2-like transposase" evidence="1">
    <location>
        <begin position="129"/>
        <end position="281"/>
    </location>
</feature>
<dbReference type="SMART" id="SM01126">
    <property type="entry name" value="DDE_Tnp_IS1595"/>
    <property type="match status" value="1"/>
</dbReference>
<dbReference type="PANTHER" id="PTHR47163">
    <property type="entry name" value="DDE_TNP_IS1595 DOMAIN-CONTAINING PROTEIN"/>
    <property type="match status" value="1"/>
</dbReference>
<accession>A0A1T4YER1</accession>
<dbReference type="EMBL" id="FUYE01000010">
    <property type="protein sequence ID" value="SKB00193.1"/>
    <property type="molecule type" value="Genomic_DNA"/>
</dbReference>
<proteinExistence type="predicted"/>
<sequence>MEAPLTHLEAIVFFSNQENCHNYLMSKRWPDGQVICPHCISKNVGGFSRSRRIWNCKDCRKQFSIKVGTIFENSPLGLDKWLAAMWIIANAKNGASSCELARTLGITQKSAWFMGHRIRLAFQQGSIDKLKGTVEADETFVGMKASNMHKSKRREKVKGTGPIAMIPIFGALERGTEDRPSQVRLKVLNSRKRPDIHGGVSEFVEDGSKLYTDALRSYNGLNERYTHKTVDHAFCYVMGDVHTNGMENFWSLLKRTIKGTYICPSRRHLFRYLDEQAFRFNERTGNDSNRFDLAVSEVSGKRIRYRELISKSA</sequence>
<evidence type="ECO:0000259" key="1">
    <source>
        <dbReference type="SMART" id="SM01126"/>
    </source>
</evidence>
<gene>
    <name evidence="2" type="ORF">SAMN02745166_03090</name>
</gene>
<dbReference type="AlphaFoldDB" id="A0A1T4YER1"/>
<dbReference type="STRING" id="48467.SAMN02745166_03090"/>
<dbReference type="PANTHER" id="PTHR47163:SF2">
    <property type="entry name" value="SI:DKEY-17M8.2"/>
    <property type="match status" value="1"/>
</dbReference>
<dbReference type="Proteomes" id="UP000190774">
    <property type="component" value="Unassembled WGS sequence"/>
</dbReference>
<reference evidence="3" key="1">
    <citation type="submission" date="2017-02" db="EMBL/GenBank/DDBJ databases">
        <authorList>
            <person name="Varghese N."/>
            <person name="Submissions S."/>
        </authorList>
    </citation>
    <scope>NUCLEOTIDE SEQUENCE [LARGE SCALE GENOMIC DNA]</scope>
    <source>
        <strain evidence="3">ATCC 700200</strain>
    </source>
</reference>
<dbReference type="Pfam" id="PF12760">
    <property type="entry name" value="Zn_ribbon_IS1595"/>
    <property type="match status" value="1"/>
</dbReference>
<name>A0A1T4YER1_9BACT</name>
<dbReference type="InterPro" id="IPR024445">
    <property type="entry name" value="Tnp_ISXO2-like"/>
</dbReference>
<dbReference type="OrthoDB" id="9769409at2"/>
<dbReference type="RefSeq" id="WP_078814286.1">
    <property type="nucleotide sequence ID" value="NZ_FUYE01000010.1"/>
</dbReference>
<keyword evidence="3" id="KW-1185">Reference proteome</keyword>
<dbReference type="InterPro" id="IPR053164">
    <property type="entry name" value="IS1016-like_transposase"/>
</dbReference>
<dbReference type="NCBIfam" id="NF033547">
    <property type="entry name" value="transpos_IS1595"/>
    <property type="match status" value="1"/>
</dbReference>
<evidence type="ECO:0000313" key="2">
    <source>
        <dbReference type="EMBL" id="SKB00193.1"/>
    </source>
</evidence>
<dbReference type="InterPro" id="IPR024442">
    <property type="entry name" value="Transposase_Zn_ribbon"/>
</dbReference>
<dbReference type="Pfam" id="PF12762">
    <property type="entry name" value="DDE_Tnp_IS1595"/>
    <property type="match status" value="1"/>
</dbReference>
<evidence type="ECO:0000313" key="3">
    <source>
        <dbReference type="Proteomes" id="UP000190774"/>
    </source>
</evidence>
<protein>
    <submittedName>
        <fullName evidence="2">Transposase</fullName>
    </submittedName>
</protein>
<organism evidence="2 3">
    <name type="scientific">Prosthecobacter debontii</name>
    <dbReference type="NCBI Taxonomy" id="48467"/>
    <lineage>
        <taxon>Bacteria</taxon>
        <taxon>Pseudomonadati</taxon>
        <taxon>Verrucomicrobiota</taxon>
        <taxon>Verrucomicrobiia</taxon>
        <taxon>Verrucomicrobiales</taxon>
        <taxon>Verrucomicrobiaceae</taxon>
        <taxon>Prosthecobacter</taxon>
    </lineage>
</organism>